<protein>
    <submittedName>
        <fullName evidence="5">Uncharacterized damage-inducible protein DinB (Forms a four-helix bundle)</fullName>
    </submittedName>
</protein>
<evidence type="ECO:0000256" key="4">
    <source>
        <dbReference type="SAM" id="SignalP"/>
    </source>
</evidence>
<feature type="binding site" evidence="3">
    <location>
        <position position="160"/>
    </location>
    <ligand>
        <name>a divalent metal cation</name>
        <dbReference type="ChEBI" id="CHEBI:60240"/>
    </ligand>
</feature>
<reference evidence="6" key="1">
    <citation type="submission" date="2016-12" db="EMBL/GenBank/DDBJ databases">
        <authorList>
            <person name="Varghese N."/>
            <person name="Submissions S."/>
        </authorList>
    </citation>
    <scope>NUCLEOTIDE SEQUENCE [LARGE SCALE GENOMIC DNA]</scope>
    <source>
        <strain evidence="6">DSM 25035</strain>
    </source>
</reference>
<evidence type="ECO:0000256" key="1">
    <source>
        <dbReference type="ARBA" id="ARBA00008635"/>
    </source>
</evidence>
<sequence length="185" mass="20253">MKITKTSFNMKKTFTTLVFSLATFLFVCLAGFSNAQTTMDEFLGKWNNSKQFTIDVLNKMPDSGMNYKTDPGAMSFKEQIHHIGNAIVGISQGFLGGPDPGFTIDVETASKAELADYVAKAYDYGAMVMKSLTPEQAGELMEVFGNNVSKRQVMALLMDHSTHHRGSAIAYLRANGVEPPAFVGF</sequence>
<dbReference type="InterPro" id="IPR007837">
    <property type="entry name" value="DinB"/>
</dbReference>
<evidence type="ECO:0000313" key="6">
    <source>
        <dbReference type="Proteomes" id="UP000184609"/>
    </source>
</evidence>
<gene>
    <name evidence="5" type="ORF">SAMN04488108_1814</name>
</gene>
<keyword evidence="2 3" id="KW-0479">Metal-binding</keyword>
<dbReference type="Pfam" id="PF05163">
    <property type="entry name" value="DinB"/>
    <property type="match status" value="1"/>
</dbReference>
<comment type="similarity">
    <text evidence="1">Belongs to the DinB family.</text>
</comment>
<dbReference type="InterPro" id="IPR034660">
    <property type="entry name" value="DinB/YfiT-like"/>
</dbReference>
<dbReference type="SUPFAM" id="SSF109854">
    <property type="entry name" value="DinB/YfiT-like putative metalloenzymes"/>
    <property type="match status" value="1"/>
</dbReference>
<dbReference type="STRING" id="1073327.SAMN04488108_1814"/>
<feature type="binding site" evidence="3">
    <location>
        <position position="164"/>
    </location>
    <ligand>
        <name>a divalent metal cation</name>
        <dbReference type="ChEBI" id="CHEBI:60240"/>
    </ligand>
</feature>
<evidence type="ECO:0000313" key="5">
    <source>
        <dbReference type="EMBL" id="SHO62045.1"/>
    </source>
</evidence>
<evidence type="ECO:0000256" key="3">
    <source>
        <dbReference type="PIRSR" id="PIRSR607837-1"/>
    </source>
</evidence>
<feature type="chain" id="PRO_5012726353" evidence="4">
    <location>
        <begin position="36"/>
        <end position="185"/>
    </location>
</feature>
<dbReference type="EMBL" id="FRXN01000002">
    <property type="protein sequence ID" value="SHO62045.1"/>
    <property type="molecule type" value="Genomic_DNA"/>
</dbReference>
<dbReference type="Gene3D" id="1.20.120.450">
    <property type="entry name" value="dinb family like domain"/>
    <property type="match status" value="1"/>
</dbReference>
<feature type="binding site" evidence="3">
    <location>
        <position position="82"/>
    </location>
    <ligand>
        <name>a divalent metal cation</name>
        <dbReference type="ChEBI" id="CHEBI:60240"/>
    </ligand>
</feature>
<evidence type="ECO:0000256" key="2">
    <source>
        <dbReference type="ARBA" id="ARBA00022723"/>
    </source>
</evidence>
<proteinExistence type="inferred from homology"/>
<feature type="signal peptide" evidence="4">
    <location>
        <begin position="1"/>
        <end position="35"/>
    </location>
</feature>
<dbReference type="Proteomes" id="UP000184609">
    <property type="component" value="Unassembled WGS sequence"/>
</dbReference>
<name>A0A1M7ZAU6_9BACT</name>
<dbReference type="GO" id="GO:0046872">
    <property type="term" value="F:metal ion binding"/>
    <property type="evidence" value="ECO:0007669"/>
    <property type="project" value="UniProtKB-KW"/>
</dbReference>
<dbReference type="AlphaFoldDB" id="A0A1M7ZAU6"/>
<organism evidence="5 6">
    <name type="scientific">Algoriphagus zhangzhouensis</name>
    <dbReference type="NCBI Taxonomy" id="1073327"/>
    <lineage>
        <taxon>Bacteria</taxon>
        <taxon>Pseudomonadati</taxon>
        <taxon>Bacteroidota</taxon>
        <taxon>Cytophagia</taxon>
        <taxon>Cytophagales</taxon>
        <taxon>Cyclobacteriaceae</taxon>
        <taxon>Algoriphagus</taxon>
    </lineage>
</organism>
<keyword evidence="6" id="KW-1185">Reference proteome</keyword>
<accession>A0A1M7ZAU6</accession>
<keyword evidence="4" id="KW-0732">Signal</keyword>